<accession>A0A1G9Y476</accession>
<gene>
    <name evidence="1" type="ORF">SAMN05192585_11011</name>
</gene>
<protein>
    <submittedName>
        <fullName evidence="1">Uncharacterized protein</fullName>
    </submittedName>
</protein>
<name>A0A1G9Y476_9FIRM</name>
<sequence>MDFISIIRARKHVHGNFGLLPVLENKSMVGFNPAVYVDVSTIY</sequence>
<proteinExistence type="predicted"/>
<dbReference type="EMBL" id="FNID01000010">
    <property type="protein sequence ID" value="SDN03827.1"/>
    <property type="molecule type" value="Genomic_DNA"/>
</dbReference>
<dbReference type="Proteomes" id="UP000199182">
    <property type="component" value="Unassembled WGS sequence"/>
</dbReference>
<organism evidence="1 2">
    <name type="scientific">Acetanaerobacterium elongatum</name>
    <dbReference type="NCBI Taxonomy" id="258515"/>
    <lineage>
        <taxon>Bacteria</taxon>
        <taxon>Bacillati</taxon>
        <taxon>Bacillota</taxon>
        <taxon>Clostridia</taxon>
        <taxon>Eubacteriales</taxon>
        <taxon>Oscillospiraceae</taxon>
        <taxon>Acetanaerobacterium</taxon>
    </lineage>
</organism>
<evidence type="ECO:0000313" key="1">
    <source>
        <dbReference type="EMBL" id="SDN03827.1"/>
    </source>
</evidence>
<dbReference type="AlphaFoldDB" id="A0A1G9Y476"/>
<reference evidence="1 2" key="1">
    <citation type="submission" date="2016-10" db="EMBL/GenBank/DDBJ databases">
        <authorList>
            <person name="de Groot N.N."/>
        </authorList>
    </citation>
    <scope>NUCLEOTIDE SEQUENCE [LARGE SCALE GENOMIC DNA]</scope>
    <source>
        <strain evidence="1 2">CGMCC 1.5012</strain>
    </source>
</reference>
<keyword evidence="2" id="KW-1185">Reference proteome</keyword>
<evidence type="ECO:0000313" key="2">
    <source>
        <dbReference type="Proteomes" id="UP000199182"/>
    </source>
</evidence>